<keyword evidence="8" id="KW-1185">Reference proteome</keyword>
<comment type="pathway">
    <text evidence="1">Amino-acid biosynthesis; L-asparagine biosynthesis; L-asparagine from L-aspartate (L-Gln route): step 1/1.</text>
</comment>
<dbReference type="PROSITE" id="PS51278">
    <property type="entry name" value="GATASE_TYPE_2"/>
    <property type="match status" value="1"/>
</dbReference>
<dbReference type="Gene3D" id="3.60.20.10">
    <property type="entry name" value="Glutamine Phosphoribosylpyrophosphate, subunit 1, domain 1"/>
    <property type="match status" value="1"/>
</dbReference>
<dbReference type="PANTHER" id="PTHR43284">
    <property type="entry name" value="ASPARAGINE SYNTHETASE (GLUTAMINE-HYDROLYZING)"/>
    <property type="match status" value="1"/>
</dbReference>
<evidence type="ECO:0000313" key="8">
    <source>
        <dbReference type="Proteomes" id="UP000815698"/>
    </source>
</evidence>
<evidence type="ECO:0000259" key="6">
    <source>
        <dbReference type="PROSITE" id="PS51278"/>
    </source>
</evidence>
<evidence type="ECO:0000256" key="5">
    <source>
        <dbReference type="SAM" id="MobiDB-lite"/>
    </source>
</evidence>
<dbReference type="InterPro" id="IPR017932">
    <property type="entry name" value="GATase_2_dom"/>
</dbReference>
<dbReference type="EC" id="6.3.5.4" evidence="2"/>
<reference evidence="7 8" key="1">
    <citation type="journal article" date="2016" name="Int. J. Syst. Evol. Microbiol.">
        <title>Dermabacter jinjuensis sp. nov., a novel species of the genus Dermabacter isolated from a clinical specimen.</title>
        <authorList>
            <person name="Park Y.K."/>
            <person name="Lee K.M."/>
            <person name="Lee W.K."/>
            <person name="Cho M.J."/>
            <person name="Lee H.S."/>
            <person name="Cho Y.G."/>
            <person name="Lee Y.C."/>
            <person name="Lee W.K."/>
            <person name="Seong W.K."/>
            <person name="Hwang K.J."/>
        </authorList>
    </citation>
    <scope>NUCLEOTIDE SEQUENCE [LARGE SCALE GENOMIC DNA]</scope>
    <source>
        <strain evidence="7 8">32T</strain>
    </source>
</reference>
<protein>
    <recommendedName>
        <fullName evidence="2">asparagine synthase (glutamine-hydrolyzing)</fullName>
        <ecNumber evidence="2">6.3.5.4</ecNumber>
    </recommendedName>
</protein>
<evidence type="ECO:0000256" key="4">
    <source>
        <dbReference type="ARBA" id="ARBA00048741"/>
    </source>
</evidence>
<feature type="domain" description="Glutamine amidotransferase type-2" evidence="6">
    <location>
        <begin position="1"/>
        <end position="166"/>
    </location>
</feature>
<dbReference type="SUPFAM" id="SSF144010">
    <property type="entry name" value="CofE-like"/>
    <property type="match status" value="1"/>
</dbReference>
<dbReference type="InterPro" id="IPR051786">
    <property type="entry name" value="ASN_synthetase/amidase"/>
</dbReference>
<dbReference type="Pfam" id="PF13537">
    <property type="entry name" value="GATase_7"/>
    <property type="match status" value="1"/>
</dbReference>
<evidence type="ECO:0000256" key="3">
    <source>
        <dbReference type="ARBA" id="ARBA00022888"/>
    </source>
</evidence>
<dbReference type="InterPro" id="IPR029055">
    <property type="entry name" value="Ntn_hydrolases_N"/>
</dbReference>
<accession>A0ABN5DN77</accession>
<keyword evidence="3" id="KW-0061">Asparagine biosynthesis</keyword>
<sequence length="805" mass="87923">MRLMEVGAMPTFFGHVTHEGDIKAWPEVIESGRCALEGYVLPSGARCALTGSEGSDATSRLIEAEGVGSLATLNGEFALAFMDADSSLVLARDVFGSRPLYYARTSTGIAFASTIADLLRHTDIPREPNTDVLRRYLLGDTQRGSETFFSGIARVLPGESVKFAREGLVRTPLLDAHHDVFAAPSNPRRADHSCIEEFRTRLTDAVTRRATGEGAALVNELDPVASQALEHAVRTADSPLEVLRCVPSAGGPSSDAREHQGVVTGTPQSLKKDLPLVLRTYEEPPASLESYFAWLHLRACIQGEQQLALDTYGASALHRASDTRSTLLSRVMGAARGSARDRCESLLGPSLRSGERERAIGFEPSPEYEGPLAPLATSGSHEAEQRAKAAHALGGHVMVRSPFTDLEVLRFYASLEETAFGGAGTRSLIEAAYDQAHEKAPSLSMQERETAWFKRIKGTYFSLFSSQTFGTRGWFDQAEVLKAFDAHINGRSSVSAAQLWRFACAELWARVFFDADDLEALDAHEDSDVLADDNGQSLPPDPHTPLTANAGKQLDLELNDGTLARRYPIQTAKFSKDSRMDEEIAGYVKQFFKDLDERGTNEDRHATENRRWNFTVSEKIIAIMQGRSWFVWEIKPSFAAKQLSRFVTRTPAGIGLGDPVTMQLAINEAGLARITYAAALGALGKLRGKRGVFYEHAGADVRAIDGPTEYSVYPSNVSAKLPPKDPDLVAAHLVDVIREVVPARFVETFDGVVVMDANDIGRNVLGLAASREREHYEAQFADNPLGQGSQQTPMAVVFERPVHEC</sequence>
<evidence type="ECO:0000256" key="2">
    <source>
        <dbReference type="ARBA" id="ARBA00012737"/>
    </source>
</evidence>
<dbReference type="SUPFAM" id="SSF56235">
    <property type="entry name" value="N-terminal nucleophile aminohydrolases (Ntn hydrolases)"/>
    <property type="match status" value="1"/>
</dbReference>
<dbReference type="EMBL" id="CP023482">
    <property type="protein sequence ID" value="ATH96581.1"/>
    <property type="molecule type" value="Genomic_DNA"/>
</dbReference>
<proteinExistence type="predicted"/>
<evidence type="ECO:0000256" key="1">
    <source>
        <dbReference type="ARBA" id="ARBA00005187"/>
    </source>
</evidence>
<organism evidence="7 8">
    <name type="scientific">Dermabacter jinjuensis</name>
    <dbReference type="NCBI Taxonomy" id="1667168"/>
    <lineage>
        <taxon>Bacteria</taxon>
        <taxon>Bacillati</taxon>
        <taxon>Actinomycetota</taxon>
        <taxon>Actinomycetes</taxon>
        <taxon>Micrococcales</taxon>
        <taxon>Dermabacteraceae</taxon>
        <taxon>Dermabacter</taxon>
    </lineage>
</organism>
<evidence type="ECO:0000313" key="7">
    <source>
        <dbReference type="EMBL" id="ATH96581.1"/>
    </source>
</evidence>
<gene>
    <name evidence="7" type="ORF">COP05_05365</name>
</gene>
<dbReference type="Proteomes" id="UP000815698">
    <property type="component" value="Chromosome"/>
</dbReference>
<dbReference type="PANTHER" id="PTHR43284:SF1">
    <property type="entry name" value="ASPARAGINE SYNTHETASE"/>
    <property type="match status" value="1"/>
</dbReference>
<feature type="region of interest" description="Disordered" evidence="5">
    <location>
        <begin position="529"/>
        <end position="551"/>
    </location>
</feature>
<name>A0ABN5DN77_9MICO</name>
<keyword evidence="3" id="KW-0028">Amino-acid biosynthesis</keyword>
<comment type="catalytic activity">
    <reaction evidence="4">
        <text>L-aspartate + L-glutamine + ATP + H2O = L-asparagine + L-glutamate + AMP + diphosphate + H(+)</text>
        <dbReference type="Rhea" id="RHEA:12228"/>
        <dbReference type="ChEBI" id="CHEBI:15377"/>
        <dbReference type="ChEBI" id="CHEBI:15378"/>
        <dbReference type="ChEBI" id="CHEBI:29985"/>
        <dbReference type="ChEBI" id="CHEBI:29991"/>
        <dbReference type="ChEBI" id="CHEBI:30616"/>
        <dbReference type="ChEBI" id="CHEBI:33019"/>
        <dbReference type="ChEBI" id="CHEBI:58048"/>
        <dbReference type="ChEBI" id="CHEBI:58359"/>
        <dbReference type="ChEBI" id="CHEBI:456215"/>
        <dbReference type="EC" id="6.3.5.4"/>
    </reaction>
</comment>